<protein>
    <submittedName>
        <fullName evidence="6">MFS transporter</fullName>
    </submittedName>
</protein>
<comment type="caution">
    <text evidence="6">The sequence shown here is derived from an EMBL/GenBank/DDBJ whole genome shotgun (WGS) entry which is preliminary data.</text>
</comment>
<feature type="transmembrane region" description="Helical" evidence="4">
    <location>
        <begin position="120"/>
        <end position="143"/>
    </location>
</feature>
<dbReference type="Gene3D" id="1.20.1250.20">
    <property type="entry name" value="MFS general substrate transporter like domains"/>
    <property type="match status" value="1"/>
</dbReference>
<feature type="transmembrane region" description="Helical" evidence="4">
    <location>
        <begin position="61"/>
        <end position="81"/>
    </location>
</feature>
<keyword evidence="1 4" id="KW-0812">Transmembrane</keyword>
<gene>
    <name evidence="6" type="ORF">F2A38_16775</name>
</gene>
<evidence type="ECO:0000259" key="5">
    <source>
        <dbReference type="PROSITE" id="PS50850"/>
    </source>
</evidence>
<evidence type="ECO:0000256" key="4">
    <source>
        <dbReference type="SAM" id="Phobius"/>
    </source>
</evidence>
<feature type="transmembrane region" description="Helical" evidence="4">
    <location>
        <begin position="258"/>
        <end position="291"/>
    </location>
</feature>
<sequence>MLQILVWGGSFFLMAVMAGPIIKDTGWASQWVYGALSLSILVSALLAPLTSRLIARHGGRGVLASSGLAVAAGLGLMAASTTLAMFLLAWVVIGLGMALGLYEALFASLGALYGERAGSAITGITLISGFASTLAWPLVALLIEHIGWRATCQVYAVLLALTVAPLYLWALPRGRGSLAKQQTAVAAVVAIDRRIYGLLTTIFALGAVIMTAISVQLVSLLQGLGYSLAAAIGFGALLGPSQVGSRVLQVFARKRHPVWTALISVTLVAMGLLLVALAPGATALGLVLYGAGNGLRAIVRGLLPLALMSPADYVLLMGRMSRPSLIGQALTPLAGGFLLQALGAGGVLATLCSLALLNVLLVGWLIRLVSHASQRPS</sequence>
<evidence type="ECO:0000313" key="7">
    <source>
        <dbReference type="Proteomes" id="UP000323924"/>
    </source>
</evidence>
<name>A0AB34C3W7_9PSED</name>
<evidence type="ECO:0000256" key="1">
    <source>
        <dbReference type="ARBA" id="ARBA00022692"/>
    </source>
</evidence>
<dbReference type="RefSeq" id="WP_150051910.1">
    <property type="nucleotide sequence ID" value="NZ_VWPC01000014.1"/>
</dbReference>
<organism evidence="6 7">
    <name type="scientific">Pseudomonas chlororaphis</name>
    <dbReference type="NCBI Taxonomy" id="587753"/>
    <lineage>
        <taxon>Bacteria</taxon>
        <taxon>Pseudomonadati</taxon>
        <taxon>Pseudomonadota</taxon>
        <taxon>Gammaproteobacteria</taxon>
        <taxon>Pseudomonadales</taxon>
        <taxon>Pseudomonadaceae</taxon>
        <taxon>Pseudomonas</taxon>
    </lineage>
</organism>
<dbReference type="InterPro" id="IPR011701">
    <property type="entry name" value="MFS"/>
</dbReference>
<keyword evidence="2 4" id="KW-1133">Transmembrane helix</keyword>
<accession>A0AB34C3W7</accession>
<evidence type="ECO:0000256" key="3">
    <source>
        <dbReference type="ARBA" id="ARBA00023136"/>
    </source>
</evidence>
<dbReference type="Proteomes" id="UP000323924">
    <property type="component" value="Unassembled WGS sequence"/>
</dbReference>
<keyword evidence="3 4" id="KW-0472">Membrane</keyword>
<feature type="transmembrane region" description="Helical" evidence="4">
    <location>
        <begin position="337"/>
        <end position="366"/>
    </location>
</feature>
<feature type="domain" description="Major facilitator superfamily (MFS) profile" evidence="5">
    <location>
        <begin position="1"/>
        <end position="370"/>
    </location>
</feature>
<feature type="transmembrane region" description="Helical" evidence="4">
    <location>
        <begin position="155"/>
        <end position="174"/>
    </location>
</feature>
<feature type="transmembrane region" description="Helical" evidence="4">
    <location>
        <begin position="28"/>
        <end position="49"/>
    </location>
</feature>
<dbReference type="EMBL" id="VWPC01000014">
    <property type="protein sequence ID" value="KAA5841243.1"/>
    <property type="molecule type" value="Genomic_DNA"/>
</dbReference>
<feature type="transmembrane region" description="Helical" evidence="4">
    <location>
        <begin position="87"/>
        <end position="113"/>
    </location>
</feature>
<feature type="transmembrane region" description="Helical" evidence="4">
    <location>
        <begin position="219"/>
        <end position="238"/>
    </location>
</feature>
<dbReference type="Pfam" id="PF07690">
    <property type="entry name" value="MFS_1"/>
    <property type="match status" value="1"/>
</dbReference>
<proteinExistence type="predicted"/>
<evidence type="ECO:0000313" key="6">
    <source>
        <dbReference type="EMBL" id="KAA5841243.1"/>
    </source>
</evidence>
<dbReference type="InterPro" id="IPR020846">
    <property type="entry name" value="MFS_dom"/>
</dbReference>
<feature type="transmembrane region" description="Helical" evidence="4">
    <location>
        <begin position="195"/>
        <end position="213"/>
    </location>
</feature>
<reference evidence="6 7" key="1">
    <citation type="submission" date="2019-09" db="EMBL/GenBank/DDBJ databases">
        <authorList>
            <person name="Vacheron J."/>
            <person name="Dubost A."/>
            <person name="Prigent-Combaret C."/>
            <person name="Muller D."/>
        </authorList>
    </citation>
    <scope>NUCLEOTIDE SEQUENCE [LARGE SCALE GENOMIC DNA]</scope>
    <source>
        <strain evidence="6 7">JV497</strain>
    </source>
</reference>
<dbReference type="PROSITE" id="PS50850">
    <property type="entry name" value="MFS"/>
    <property type="match status" value="1"/>
</dbReference>
<dbReference type="InterPro" id="IPR036259">
    <property type="entry name" value="MFS_trans_sf"/>
</dbReference>
<evidence type="ECO:0000256" key="2">
    <source>
        <dbReference type="ARBA" id="ARBA00022989"/>
    </source>
</evidence>
<dbReference type="SUPFAM" id="SSF103473">
    <property type="entry name" value="MFS general substrate transporter"/>
    <property type="match status" value="1"/>
</dbReference>
<dbReference type="GO" id="GO:0022857">
    <property type="term" value="F:transmembrane transporter activity"/>
    <property type="evidence" value="ECO:0007669"/>
    <property type="project" value="InterPro"/>
</dbReference>
<dbReference type="AlphaFoldDB" id="A0AB34C3W7"/>